<comment type="caution">
    <text evidence="1">The sequence shown here is derived from an EMBL/GenBank/DDBJ whole genome shotgun (WGS) entry which is preliminary data.</text>
</comment>
<dbReference type="Proteomes" id="UP001179280">
    <property type="component" value="Unassembled WGS sequence"/>
</dbReference>
<evidence type="ECO:0000313" key="1">
    <source>
        <dbReference type="EMBL" id="MBM7838783.1"/>
    </source>
</evidence>
<dbReference type="EMBL" id="JAFBCV010000005">
    <property type="protein sequence ID" value="MBM7838783.1"/>
    <property type="molecule type" value="Genomic_DNA"/>
</dbReference>
<sequence length="110" mass="12937">MITYQLVNSNLFKLKPLDQEIICEEIEKIVHASGLDPSKRMTLRTKKGSYHWHLKKQKEKGVLEITYWPSKERLLLEIHQNRRANWNEEMIETLSALFEDAFGGVVIKNV</sequence>
<protein>
    <submittedName>
        <fullName evidence="1">Uncharacterized protein</fullName>
    </submittedName>
</protein>
<accession>A0ABS2STE9</accession>
<evidence type="ECO:0000313" key="2">
    <source>
        <dbReference type="Proteomes" id="UP001179280"/>
    </source>
</evidence>
<reference evidence="1" key="1">
    <citation type="submission" date="2021-01" db="EMBL/GenBank/DDBJ databases">
        <title>Genomic Encyclopedia of Type Strains, Phase IV (KMG-IV): sequencing the most valuable type-strain genomes for metagenomic binning, comparative biology and taxonomic classification.</title>
        <authorList>
            <person name="Goeker M."/>
        </authorList>
    </citation>
    <scope>NUCLEOTIDE SEQUENCE</scope>
    <source>
        <strain evidence="1">DSM 21943</strain>
    </source>
</reference>
<organism evidence="1 2">
    <name type="scientific">Shouchella xiaoxiensis</name>
    <dbReference type="NCBI Taxonomy" id="766895"/>
    <lineage>
        <taxon>Bacteria</taxon>
        <taxon>Bacillati</taxon>
        <taxon>Bacillota</taxon>
        <taxon>Bacilli</taxon>
        <taxon>Bacillales</taxon>
        <taxon>Bacillaceae</taxon>
        <taxon>Shouchella</taxon>
    </lineage>
</organism>
<dbReference type="RefSeq" id="WP_204466064.1">
    <property type="nucleotide sequence ID" value="NZ_JAFBCV010000005.1"/>
</dbReference>
<gene>
    <name evidence="1" type="ORF">JOC54_002042</name>
</gene>
<keyword evidence="2" id="KW-1185">Reference proteome</keyword>
<name>A0ABS2STE9_9BACI</name>
<proteinExistence type="predicted"/>